<reference evidence="5 6" key="1">
    <citation type="submission" date="2018-07" db="EMBL/GenBank/DDBJ databases">
        <title>Chryseobacterium lacus sp. nov., isolated from lake water.</title>
        <authorList>
            <person name="Li C.-M."/>
        </authorList>
    </citation>
    <scope>NUCLEOTIDE SEQUENCE [LARGE SCALE GENOMIC DNA]</scope>
    <source>
        <strain evidence="5 6">YLOS41</strain>
    </source>
</reference>
<sequence length="732" mass="82819">MKKTIFPLALLSMTLAYSQKGDQKDTLSIQSIQEVTMTKKVFQKKADRFVYDVANAPVAKGNTGFGLLLQAPLVSSTDDKTLQILGKSNAIIYINGSKTMMNTEAVIEMLKNMPSENISKIEIISVPGSEFDVESTDGIINIILKKKPDDGINGNVRATNNHAKVNRQSAAASLNFRKNKLGISSSLRFSNWTTNQEYLLKNGTKDYFNISEGPVNDPSQNLGGYLNIDYSLSEKQNIALLLNSNANRSYGSDAELFNTVTTPAGTTYNITQNKDDSRAYNNSANLNYQLKTDENGSKINMSIAYLNYRKFANSTNETFDSDSNRWIHGLSQRFRQETPQIINSYTAKADYLQKLKKDFTITAGGNFSKTETDNDILHENLDLNTGSYNKDFSQSNHFVYHERIAAAYFTVEKTFSDAFSAKVGTRYENTDSTGETLDTQETLKRNYNNFLPFASFNYQLNPDNSFSFAFSSRVKRPSFWEINPVRVYLTPSNYIQNNPFVKASNVYNNELTYMYKNSYFLILSHTLLKDDATQIPLQNGNELRYIRTNFGDKNMLNAFVGINKNFFKGILNSNTNAGIQTNQVKGFLDTDPITGDLFDPYVMDRTTTSFRLQSNNNIRLSSKKDLFLGVNYFYISSQVMSIGMLQPISSLDINLRKIWNDWTFVLQARDVFNTNIAIIEDIQANGNYNSVYNKGFNRNIELSVTYNFGNRKLKKMREINDATSEINSRTGS</sequence>
<dbReference type="OrthoDB" id="8764943at2"/>
<organism evidence="5 6">
    <name type="scientific">Chryseobacterium lacus</name>
    <dbReference type="NCBI Taxonomy" id="2058346"/>
    <lineage>
        <taxon>Bacteria</taxon>
        <taxon>Pseudomonadati</taxon>
        <taxon>Bacteroidota</taxon>
        <taxon>Flavobacteriia</taxon>
        <taxon>Flavobacteriales</taxon>
        <taxon>Weeksellaceae</taxon>
        <taxon>Chryseobacterium group</taxon>
        <taxon>Chryseobacterium</taxon>
    </lineage>
</organism>
<dbReference type="Proteomes" id="UP000252172">
    <property type="component" value="Unassembled WGS sequence"/>
</dbReference>
<dbReference type="PANTHER" id="PTHR40980:SF4">
    <property type="entry name" value="TONB-DEPENDENT RECEPTOR-LIKE BETA-BARREL DOMAIN-CONTAINING PROTEIN"/>
    <property type="match status" value="1"/>
</dbReference>
<evidence type="ECO:0000313" key="5">
    <source>
        <dbReference type="EMBL" id="RCU44018.1"/>
    </source>
</evidence>
<dbReference type="GO" id="GO:0009279">
    <property type="term" value="C:cell outer membrane"/>
    <property type="evidence" value="ECO:0007669"/>
    <property type="project" value="UniProtKB-SubCell"/>
</dbReference>
<keyword evidence="2" id="KW-0472">Membrane</keyword>
<gene>
    <name evidence="5" type="ORF">DQ356_03080</name>
</gene>
<dbReference type="PANTHER" id="PTHR40980">
    <property type="entry name" value="PLUG DOMAIN-CONTAINING PROTEIN"/>
    <property type="match status" value="1"/>
</dbReference>
<dbReference type="Gene3D" id="2.40.170.20">
    <property type="entry name" value="TonB-dependent receptor, beta-barrel domain"/>
    <property type="match status" value="1"/>
</dbReference>
<dbReference type="InterPro" id="IPR041700">
    <property type="entry name" value="OMP_b-brl_3"/>
</dbReference>
<dbReference type="Pfam" id="PF14905">
    <property type="entry name" value="OMP_b-brl_3"/>
    <property type="match status" value="1"/>
</dbReference>
<evidence type="ECO:0000313" key="6">
    <source>
        <dbReference type="Proteomes" id="UP000252172"/>
    </source>
</evidence>
<accession>A0A368N0L0</accession>
<evidence type="ECO:0000256" key="2">
    <source>
        <dbReference type="ARBA" id="ARBA00023136"/>
    </source>
</evidence>
<keyword evidence="6" id="KW-1185">Reference proteome</keyword>
<dbReference type="InterPro" id="IPR036942">
    <property type="entry name" value="Beta-barrel_TonB_sf"/>
</dbReference>
<name>A0A368N0L0_9FLAO</name>
<protein>
    <submittedName>
        <fullName evidence="5">TonB-dependent receptor</fullName>
    </submittedName>
</protein>
<dbReference type="AlphaFoldDB" id="A0A368N0L0"/>
<proteinExistence type="predicted"/>
<evidence type="ECO:0000256" key="1">
    <source>
        <dbReference type="ARBA" id="ARBA00004442"/>
    </source>
</evidence>
<dbReference type="SUPFAM" id="SSF56935">
    <property type="entry name" value="Porins"/>
    <property type="match status" value="1"/>
</dbReference>
<keyword evidence="3" id="KW-0998">Cell outer membrane</keyword>
<evidence type="ECO:0000259" key="4">
    <source>
        <dbReference type="Pfam" id="PF14905"/>
    </source>
</evidence>
<feature type="domain" description="Outer membrane protein beta-barrel" evidence="4">
    <location>
        <begin position="291"/>
        <end position="706"/>
    </location>
</feature>
<comment type="caution">
    <text evidence="5">The sequence shown here is derived from an EMBL/GenBank/DDBJ whole genome shotgun (WGS) entry which is preliminary data.</text>
</comment>
<dbReference type="RefSeq" id="WP_114302997.1">
    <property type="nucleotide sequence ID" value="NZ_QPIE01000002.1"/>
</dbReference>
<dbReference type="EMBL" id="QPIE01000002">
    <property type="protein sequence ID" value="RCU44018.1"/>
    <property type="molecule type" value="Genomic_DNA"/>
</dbReference>
<evidence type="ECO:0000256" key="3">
    <source>
        <dbReference type="ARBA" id="ARBA00023237"/>
    </source>
</evidence>
<comment type="subcellular location">
    <subcellularLocation>
        <location evidence="1">Cell outer membrane</location>
    </subcellularLocation>
</comment>
<keyword evidence="5" id="KW-0675">Receptor</keyword>